<comment type="caution">
    <text evidence="3">The sequence shown here is derived from an EMBL/GenBank/DDBJ whole genome shotgun (WGS) entry which is preliminary data.</text>
</comment>
<organism evidence="3 4">
    <name type="scientific">Favolaschia claudopus</name>
    <dbReference type="NCBI Taxonomy" id="2862362"/>
    <lineage>
        <taxon>Eukaryota</taxon>
        <taxon>Fungi</taxon>
        <taxon>Dikarya</taxon>
        <taxon>Basidiomycota</taxon>
        <taxon>Agaricomycotina</taxon>
        <taxon>Agaricomycetes</taxon>
        <taxon>Agaricomycetidae</taxon>
        <taxon>Agaricales</taxon>
        <taxon>Marasmiineae</taxon>
        <taxon>Mycenaceae</taxon>
        <taxon>Favolaschia</taxon>
    </lineage>
</organism>
<keyword evidence="1" id="KW-0175">Coiled coil</keyword>
<gene>
    <name evidence="3" type="ORF">R3P38DRAFT_3460247</name>
</gene>
<feature type="coiled-coil region" evidence="1">
    <location>
        <begin position="155"/>
        <end position="209"/>
    </location>
</feature>
<feature type="compositionally biased region" description="Basic and acidic residues" evidence="2">
    <location>
        <begin position="440"/>
        <end position="454"/>
    </location>
</feature>
<proteinExistence type="predicted"/>
<evidence type="ECO:0000313" key="4">
    <source>
        <dbReference type="Proteomes" id="UP001362999"/>
    </source>
</evidence>
<evidence type="ECO:0000256" key="1">
    <source>
        <dbReference type="SAM" id="Coils"/>
    </source>
</evidence>
<name>A0AAV9ZI78_9AGAR</name>
<feature type="compositionally biased region" description="Pro residues" evidence="2">
    <location>
        <begin position="377"/>
        <end position="389"/>
    </location>
</feature>
<reference evidence="3 4" key="1">
    <citation type="journal article" date="2024" name="J Genomics">
        <title>Draft genome sequencing and assembly of Favolaschia claudopus CIRM-BRFM 2984 isolated from oak limbs.</title>
        <authorList>
            <person name="Navarro D."/>
            <person name="Drula E."/>
            <person name="Chaduli D."/>
            <person name="Cazenave R."/>
            <person name="Ahrendt S."/>
            <person name="Wang J."/>
            <person name="Lipzen A."/>
            <person name="Daum C."/>
            <person name="Barry K."/>
            <person name="Grigoriev I.V."/>
            <person name="Favel A."/>
            <person name="Rosso M.N."/>
            <person name="Martin F."/>
        </authorList>
    </citation>
    <scope>NUCLEOTIDE SEQUENCE [LARGE SCALE GENOMIC DNA]</scope>
    <source>
        <strain evidence="3 4">CIRM-BRFM 2984</strain>
    </source>
</reference>
<feature type="region of interest" description="Disordered" evidence="2">
    <location>
        <begin position="221"/>
        <end position="256"/>
    </location>
</feature>
<feature type="region of interest" description="Disordered" evidence="2">
    <location>
        <begin position="375"/>
        <end position="454"/>
    </location>
</feature>
<accession>A0AAV9ZI78</accession>
<feature type="compositionally biased region" description="Polar residues" evidence="2">
    <location>
        <begin position="234"/>
        <end position="249"/>
    </location>
</feature>
<evidence type="ECO:0000256" key="2">
    <source>
        <dbReference type="SAM" id="MobiDB-lite"/>
    </source>
</evidence>
<dbReference type="Proteomes" id="UP001362999">
    <property type="component" value="Unassembled WGS sequence"/>
</dbReference>
<dbReference type="EMBL" id="JAWWNJ010000149">
    <property type="protein sequence ID" value="KAK6981624.1"/>
    <property type="molecule type" value="Genomic_DNA"/>
</dbReference>
<keyword evidence="4" id="KW-1185">Reference proteome</keyword>
<evidence type="ECO:0000313" key="3">
    <source>
        <dbReference type="EMBL" id="KAK6981624.1"/>
    </source>
</evidence>
<sequence length="454" mass="51857">MRYGLLHIVTFVTDVTERTLRGQIAPDLRGVMVRCDLMITVPRPSSRKDLEPRLTPNHSNLIETAHAPRNAETGIHLPLLEAILQAQERDNIKVKELAAIDRNGVMPKRWNGAGARERHAAQRRNWAARKIADRNDQLTSYDTLKKELDTGAEENRQSLARQKEAEAEIKMLQEELVIDKRRSDFRERINALRKDVEEEKSERREWLSLDRLRKEELAGVRINGRRPERPSGEEPTQNESLPIDHNTSYESDDFTRSVDPTADLHDLSEYEPAEHPIELSISTVDAFQAQYDGGVDIPDAFPANPSESGLYSEQYGNDFTFNPFDHDQFDQFLLDTNSFESAGQIQPDNMWGYSSGEERLDPEPMQWTRASQELPHLPVPNFDPTPSPTPSQQQETNSDSPADLDDYVAPQDIDLELSERNIVTGKRQRTKSMRAGGPDLEERAPKEEHKHCPR</sequence>
<protein>
    <submittedName>
        <fullName evidence="3">Uncharacterized protein</fullName>
    </submittedName>
</protein>
<dbReference type="AlphaFoldDB" id="A0AAV9ZI78"/>